<proteinExistence type="predicted"/>
<protein>
    <submittedName>
        <fullName evidence="1">Uncharacterized protein</fullName>
    </submittedName>
</protein>
<dbReference type="AlphaFoldDB" id="A0A5S9N5T2"/>
<dbReference type="OrthoDB" id="8595161at2"/>
<organism evidence="1 2">
    <name type="scientific">BD1-7 clade bacterium</name>
    <dbReference type="NCBI Taxonomy" id="2029982"/>
    <lineage>
        <taxon>Bacteria</taxon>
        <taxon>Pseudomonadati</taxon>
        <taxon>Pseudomonadota</taxon>
        <taxon>Gammaproteobacteria</taxon>
        <taxon>Cellvibrionales</taxon>
        <taxon>Spongiibacteraceae</taxon>
        <taxon>BD1-7 clade</taxon>
    </lineage>
</organism>
<sequence length="106" mass="11631">MLPNLKKWAFFYFSPGFSPATHTSVSENEHCTFISVGFDPSAKNDDSIVETATRLANDGVQTIELCGGFGPEWVVKIENAMSKNVPIGSVTYGPKYRASLLEIMKP</sequence>
<dbReference type="EMBL" id="CACSIO010000001">
    <property type="protein sequence ID" value="CAA0085193.1"/>
    <property type="molecule type" value="Genomic_DNA"/>
</dbReference>
<dbReference type="Pfam" id="PF20116">
    <property type="entry name" value="DUF6506"/>
    <property type="match status" value="1"/>
</dbReference>
<dbReference type="InterPro" id="IPR045441">
    <property type="entry name" value="DUF6506"/>
</dbReference>
<name>A0A5S9N5T2_9GAMM</name>
<dbReference type="Proteomes" id="UP000441399">
    <property type="component" value="Unassembled WGS sequence"/>
</dbReference>
<evidence type="ECO:0000313" key="1">
    <source>
        <dbReference type="EMBL" id="CAA0085193.1"/>
    </source>
</evidence>
<gene>
    <name evidence="1" type="ORF">OPDIPICF_00786</name>
</gene>
<accession>A0A5S9N5T2</accession>
<evidence type="ECO:0000313" key="2">
    <source>
        <dbReference type="Proteomes" id="UP000441399"/>
    </source>
</evidence>
<reference evidence="1 2" key="1">
    <citation type="submission" date="2019-11" db="EMBL/GenBank/DDBJ databases">
        <authorList>
            <person name="Holert J."/>
        </authorList>
    </citation>
    <scope>NUCLEOTIDE SEQUENCE [LARGE SCALE GENOMIC DNA]</scope>
    <source>
        <strain evidence="1">SB11_3</strain>
    </source>
</reference>
<keyword evidence="2" id="KW-1185">Reference proteome</keyword>